<organism evidence="1 2">
    <name type="scientific">Candidatus Methanomarinus sp</name>
    <dbReference type="NCBI Taxonomy" id="3386244"/>
    <lineage>
        <taxon>Archaea</taxon>
        <taxon>Methanobacteriati</taxon>
        <taxon>Methanobacteriota</taxon>
        <taxon>Stenosarchaea group</taxon>
        <taxon>Methanomicrobia</taxon>
        <taxon>Methanosarcinales</taxon>
        <taxon>ANME-2 cluster</taxon>
        <taxon>Candidatus Methanocomedenaceae</taxon>
        <taxon>Candidatus Methanomarinus</taxon>
    </lineage>
</organism>
<evidence type="ECO:0000313" key="2">
    <source>
        <dbReference type="Proteomes" id="UP000315423"/>
    </source>
</evidence>
<comment type="caution">
    <text evidence="1">The sequence shown here is derived from an EMBL/GenBank/DDBJ whole genome shotgun (WGS) entry which is preliminary data.</text>
</comment>
<sequence>MISMSENTTRSRGEMVPFMLNGAEVLADPTWNLLEAIKFYGIDIPTLCYDEGLSPYGACRLCTVEVGSGDKTKLVASCVHPVKEGLEVHTHTKRVIKARKMILELLIARCPSSKKLQDMAALFELNEVRFKPLNYDCILCGLCVRMCEEQMGAKAIGFTGRGTKRYITTPFDMTSEECRKCGACMYICPVCELRCQGPQADTTLCSGCINTEPVCVEEYDEAMCYMVPCLSCMKGPEDVNKNNK</sequence>
<dbReference type="EMBL" id="QYBA01000188">
    <property type="protein sequence ID" value="TKY91479.1"/>
    <property type="molecule type" value="Genomic_DNA"/>
</dbReference>
<proteinExistence type="predicted"/>
<name>A0AC61SAM4_9EURY</name>
<reference evidence="1" key="1">
    <citation type="submission" date="2018-09" db="EMBL/GenBank/DDBJ databases">
        <title>A genomic encyclopedia of anaerobic methanotrophic archaea.</title>
        <authorList>
            <person name="Skennerton C.T."/>
            <person name="Chadwick G.L."/>
            <person name="Laso-Perez R."/>
            <person name="Leu A.O."/>
            <person name="Speth D.R."/>
            <person name="Yu H."/>
            <person name="Morgan-Lang C."/>
            <person name="Hatzenpichler R."/>
            <person name="Goudeau D."/>
            <person name="Malmstrom R."/>
            <person name="Woyke T."/>
            <person name="Hallam S."/>
            <person name="Tyson G.W."/>
            <person name="Wegener G."/>
            <person name="Boetius A."/>
            <person name="Orphan V.J."/>
        </authorList>
    </citation>
    <scope>NUCLEOTIDE SEQUENCE</scope>
    <source>
        <strain evidence="1">CONS3730D10UFb2</strain>
    </source>
</reference>
<gene>
    <name evidence="1" type="ORF">C5S46_05590</name>
</gene>
<accession>A0AC61SAM4</accession>
<dbReference type="Proteomes" id="UP000315423">
    <property type="component" value="Unassembled WGS sequence"/>
</dbReference>
<evidence type="ECO:0000313" key="1">
    <source>
        <dbReference type="EMBL" id="TKY91479.1"/>
    </source>
</evidence>
<protein>
    <submittedName>
        <fullName evidence="1">Uncharacterized protein</fullName>
    </submittedName>
</protein>